<evidence type="ECO:0000256" key="3">
    <source>
        <dbReference type="SAM" id="MobiDB-lite"/>
    </source>
</evidence>
<accession>A0A151TNW7</accession>
<dbReference type="PANTHER" id="PTHR42648">
    <property type="entry name" value="TRANSPOSASE, PUTATIVE-RELATED"/>
    <property type="match status" value="1"/>
</dbReference>
<dbReference type="SUPFAM" id="SSF53098">
    <property type="entry name" value="Ribonuclease H-like"/>
    <property type="match status" value="1"/>
</dbReference>
<dbReference type="PANTHER" id="PTHR42648:SF31">
    <property type="entry name" value="RNA-DIRECTED DNA POLYMERASE"/>
    <property type="match status" value="1"/>
</dbReference>
<dbReference type="GO" id="GO:0003676">
    <property type="term" value="F:nucleic acid binding"/>
    <property type="evidence" value="ECO:0007669"/>
    <property type="project" value="InterPro"/>
</dbReference>
<evidence type="ECO:0000259" key="5">
    <source>
        <dbReference type="PROSITE" id="PS50994"/>
    </source>
</evidence>
<dbReference type="Proteomes" id="UP000075243">
    <property type="component" value="Chromosome 4"/>
</dbReference>
<dbReference type="Gramene" id="C.cajan_39752.t">
    <property type="protein sequence ID" value="C.cajan_39752.t.cds1"/>
    <property type="gene ID" value="C.cajan_39752"/>
</dbReference>
<dbReference type="InterPro" id="IPR039537">
    <property type="entry name" value="Retrotran_Ty1/copia-like"/>
</dbReference>
<dbReference type="GO" id="GO:0008270">
    <property type="term" value="F:zinc ion binding"/>
    <property type="evidence" value="ECO:0007669"/>
    <property type="project" value="UniProtKB-KW"/>
</dbReference>
<dbReference type="Pfam" id="PF22936">
    <property type="entry name" value="Pol_BBD"/>
    <property type="match status" value="1"/>
</dbReference>
<feature type="domain" description="CCHC-type" evidence="4">
    <location>
        <begin position="85"/>
        <end position="99"/>
    </location>
</feature>
<dbReference type="GO" id="GO:0008233">
    <property type="term" value="F:peptidase activity"/>
    <property type="evidence" value="ECO:0007669"/>
    <property type="project" value="UniProtKB-KW"/>
</dbReference>
<dbReference type="Gene3D" id="3.30.420.10">
    <property type="entry name" value="Ribonuclease H-like superfamily/Ribonuclease H"/>
    <property type="match status" value="1"/>
</dbReference>
<evidence type="ECO:0000313" key="8">
    <source>
        <dbReference type="Proteomes" id="UP000075243"/>
    </source>
</evidence>
<dbReference type="PROSITE" id="PS50158">
    <property type="entry name" value="ZF_CCHC"/>
    <property type="match status" value="1"/>
</dbReference>
<dbReference type="EMBL" id="CM003606">
    <property type="protein sequence ID" value="KYP68721.1"/>
    <property type="molecule type" value="Genomic_DNA"/>
</dbReference>
<dbReference type="InterPro" id="IPR057670">
    <property type="entry name" value="SH3_retrovirus"/>
</dbReference>
<sequence>MIQREEDHRVHLFLGGLENEEYSHIKATILNTEPLPSLRRAFNHIQREESHLTTDKEKSAKAENGAAFHSSKGVKPKGRGGSRSKCDHCGKTGHIKPNCFEIIGYPENWNTRRTQNDTRRQGHKSNAFLAFEDEEKEAPKGAKAAHTLHEKHMTHNTRVHENMAGNNKNLREIEWVLDSGASHHMTPCLSLLKAVRKIEKPFYVTVPTGNVVLVESMGYIDLDKNIKLENVLFVPQFSCNLISVHKLARDSKCILTYDENRCVLQDQTMKEMIGLGDMHEGVYILRRPTKSIYFTAFLKNMAGTWHSRLGHPLFEALQKISNIVKCSFITNKEECCDICHKSKQCRFPFNRSNNKAEAPFHLIHYDLWGKYNTASHNGSHYFLTIVDDYSRATWVYLMRHKSETLDMLKKFCTIIKRQFNVDVKKIRSDNGTEFTNSSFQRYIREEGIVHETSCVGTPQQNARVERKHRHILNVARALRFEANLPIHFWGECVLTATHLINRTPTIANSGITPYEMLYGKPPSYDHLRIFGCLCYVKNSSKQQDKFTPRSKKYMFIGYPQNQKGWKVYNLETHEFFISRDVIFYE</sequence>
<organism evidence="7 8">
    <name type="scientific">Cajanus cajan</name>
    <name type="common">Pigeon pea</name>
    <name type="synonym">Cajanus indicus</name>
    <dbReference type="NCBI Taxonomy" id="3821"/>
    <lineage>
        <taxon>Eukaryota</taxon>
        <taxon>Viridiplantae</taxon>
        <taxon>Streptophyta</taxon>
        <taxon>Embryophyta</taxon>
        <taxon>Tracheophyta</taxon>
        <taxon>Spermatophyta</taxon>
        <taxon>Magnoliopsida</taxon>
        <taxon>eudicotyledons</taxon>
        <taxon>Gunneridae</taxon>
        <taxon>Pentapetalae</taxon>
        <taxon>rosids</taxon>
        <taxon>fabids</taxon>
        <taxon>Fabales</taxon>
        <taxon>Fabaceae</taxon>
        <taxon>Papilionoideae</taxon>
        <taxon>50 kb inversion clade</taxon>
        <taxon>NPAAA clade</taxon>
        <taxon>indigoferoid/millettioid clade</taxon>
        <taxon>Phaseoleae</taxon>
        <taxon>Cajanus</taxon>
    </lineage>
</organism>
<evidence type="ECO:0000256" key="1">
    <source>
        <dbReference type="ARBA" id="ARBA00022670"/>
    </source>
</evidence>
<dbReference type="InterPro" id="IPR054722">
    <property type="entry name" value="PolX-like_BBD"/>
</dbReference>
<reference evidence="7 8" key="1">
    <citation type="journal article" date="2012" name="Nat. Biotechnol.">
        <title>Draft genome sequence of pigeonpea (Cajanus cajan), an orphan legume crop of resource-poor farmers.</title>
        <authorList>
            <person name="Varshney R.K."/>
            <person name="Chen W."/>
            <person name="Li Y."/>
            <person name="Bharti A.K."/>
            <person name="Saxena R.K."/>
            <person name="Schlueter J.A."/>
            <person name="Donoghue M.T."/>
            <person name="Azam S."/>
            <person name="Fan G."/>
            <person name="Whaley A.M."/>
            <person name="Farmer A.D."/>
            <person name="Sheridan J."/>
            <person name="Iwata A."/>
            <person name="Tuteja R."/>
            <person name="Penmetsa R.V."/>
            <person name="Wu W."/>
            <person name="Upadhyaya H.D."/>
            <person name="Yang S.P."/>
            <person name="Shah T."/>
            <person name="Saxena K.B."/>
            <person name="Michael T."/>
            <person name="McCombie W.R."/>
            <person name="Yang B."/>
            <person name="Zhang G."/>
            <person name="Yang H."/>
            <person name="Wang J."/>
            <person name="Spillane C."/>
            <person name="Cook D.R."/>
            <person name="May G.D."/>
            <person name="Xu X."/>
            <person name="Jackson S.A."/>
        </authorList>
    </citation>
    <scope>NUCLEOTIDE SEQUENCE [LARGE SCALE GENOMIC DNA]</scope>
    <source>
        <strain evidence="8">cv. Asha</strain>
    </source>
</reference>
<name>A0A151TNW7_CAJCA</name>
<dbReference type="Pfam" id="PF13976">
    <property type="entry name" value="gag_pre-integrs"/>
    <property type="match status" value="1"/>
</dbReference>
<feature type="compositionally biased region" description="Basic residues" evidence="3">
    <location>
        <begin position="72"/>
        <end position="82"/>
    </location>
</feature>
<keyword evidence="2" id="KW-0862">Zinc</keyword>
<dbReference type="InterPro" id="IPR025724">
    <property type="entry name" value="GAG-pre-integrase_dom"/>
</dbReference>
<dbReference type="Pfam" id="PF25597">
    <property type="entry name" value="SH3_retrovirus"/>
    <property type="match status" value="1"/>
</dbReference>
<dbReference type="EMBL" id="KQ484248">
    <property type="protein sequence ID" value="KYP36220.1"/>
    <property type="molecule type" value="Genomic_DNA"/>
</dbReference>
<dbReference type="GO" id="GO:0015074">
    <property type="term" value="P:DNA integration"/>
    <property type="evidence" value="ECO:0007669"/>
    <property type="project" value="InterPro"/>
</dbReference>
<evidence type="ECO:0000259" key="4">
    <source>
        <dbReference type="PROSITE" id="PS50158"/>
    </source>
</evidence>
<dbReference type="InterPro" id="IPR036397">
    <property type="entry name" value="RNaseH_sf"/>
</dbReference>
<feature type="compositionally biased region" description="Basic and acidic residues" evidence="3">
    <location>
        <begin position="49"/>
        <end position="61"/>
    </location>
</feature>
<protein>
    <submittedName>
        <fullName evidence="7">Copia protein</fullName>
    </submittedName>
</protein>
<proteinExistence type="predicted"/>
<evidence type="ECO:0000313" key="6">
    <source>
        <dbReference type="EMBL" id="KYP36220.1"/>
    </source>
</evidence>
<keyword evidence="8" id="KW-1185">Reference proteome</keyword>
<feature type="region of interest" description="Disordered" evidence="3">
    <location>
        <begin position="49"/>
        <end position="85"/>
    </location>
</feature>
<dbReference type="GO" id="GO:0006508">
    <property type="term" value="P:proteolysis"/>
    <property type="evidence" value="ECO:0007669"/>
    <property type="project" value="UniProtKB-KW"/>
</dbReference>
<dbReference type="InterPro" id="IPR001878">
    <property type="entry name" value="Znf_CCHC"/>
</dbReference>
<dbReference type="PROSITE" id="PS50994">
    <property type="entry name" value="INTEGRASE"/>
    <property type="match status" value="1"/>
</dbReference>
<keyword evidence="2" id="KW-0863">Zinc-finger</keyword>
<keyword evidence="1" id="KW-0378">Hydrolase</keyword>
<dbReference type="Gramene" id="C.cajan_21719.t">
    <property type="protein sequence ID" value="C.cajan_21719.t.cds1"/>
    <property type="gene ID" value="C.cajan_21719"/>
</dbReference>
<gene>
    <name evidence="7" type="ORF">KK1_022361</name>
    <name evidence="6" type="ORF">KK1_042675</name>
</gene>
<dbReference type="AlphaFoldDB" id="A0A151TNW7"/>
<dbReference type="InterPro" id="IPR001584">
    <property type="entry name" value="Integrase_cat-core"/>
</dbReference>
<feature type="domain" description="Integrase catalytic" evidence="5">
    <location>
        <begin position="355"/>
        <end position="521"/>
    </location>
</feature>
<keyword evidence="2" id="KW-0479">Metal-binding</keyword>
<evidence type="ECO:0000313" key="7">
    <source>
        <dbReference type="EMBL" id="KYP68721.1"/>
    </source>
</evidence>
<keyword evidence="1" id="KW-0645">Protease</keyword>
<dbReference type="Pfam" id="PF00665">
    <property type="entry name" value="rve"/>
    <property type="match status" value="1"/>
</dbReference>
<dbReference type="InterPro" id="IPR012337">
    <property type="entry name" value="RNaseH-like_sf"/>
</dbReference>
<evidence type="ECO:0000256" key="2">
    <source>
        <dbReference type="PROSITE-ProRule" id="PRU00047"/>
    </source>
</evidence>